<dbReference type="CDD" id="cd04301">
    <property type="entry name" value="NAT_SF"/>
    <property type="match status" value="1"/>
</dbReference>
<dbReference type="PROSITE" id="PS51186">
    <property type="entry name" value="GNAT"/>
    <property type="match status" value="1"/>
</dbReference>
<evidence type="ECO:0000256" key="3">
    <source>
        <dbReference type="ARBA" id="ARBA00022679"/>
    </source>
</evidence>
<comment type="caution">
    <text evidence="7">The sequence shown here is derived from an EMBL/GenBank/DDBJ whole genome shotgun (WGS) entry which is preliminary data.</text>
</comment>
<dbReference type="InterPro" id="IPR016181">
    <property type="entry name" value="Acyl_CoA_acyltransferase"/>
</dbReference>
<comment type="catalytic activity">
    <reaction evidence="5">
        <text>N-terminal L-alanyl-[ribosomal protein bS18] + acetyl-CoA = N-terminal N(alpha)-acetyl-L-alanyl-[ribosomal protein bS18] + CoA + H(+)</text>
        <dbReference type="Rhea" id="RHEA:43756"/>
        <dbReference type="Rhea" id="RHEA-COMP:10676"/>
        <dbReference type="Rhea" id="RHEA-COMP:10677"/>
        <dbReference type="ChEBI" id="CHEBI:15378"/>
        <dbReference type="ChEBI" id="CHEBI:57287"/>
        <dbReference type="ChEBI" id="CHEBI:57288"/>
        <dbReference type="ChEBI" id="CHEBI:64718"/>
        <dbReference type="ChEBI" id="CHEBI:83683"/>
        <dbReference type="EC" id="2.3.1.266"/>
    </reaction>
</comment>
<dbReference type="NCBIfam" id="TIGR01575">
    <property type="entry name" value="rimI"/>
    <property type="match status" value="1"/>
</dbReference>
<reference evidence="7" key="1">
    <citation type="submission" date="2013-04" db="EMBL/GenBank/DDBJ databases">
        <title>The genome sequencing project of 58 acetic acid bacteria.</title>
        <authorList>
            <person name="Okamoto-Kainuma A."/>
            <person name="Ishikawa M."/>
            <person name="Umino S."/>
            <person name="Koizumi Y."/>
            <person name="Shiwa Y."/>
            <person name="Yoshikawa H."/>
            <person name="Matsutani M."/>
            <person name="Matsushita K."/>
        </authorList>
    </citation>
    <scope>NUCLEOTIDE SEQUENCE</scope>
    <source>
        <strain evidence="7">NRIC 0228</strain>
    </source>
</reference>
<comment type="subcellular location">
    <subcellularLocation>
        <location evidence="5">Cytoplasm</location>
    </subcellularLocation>
</comment>
<dbReference type="Gene3D" id="3.40.630.30">
    <property type="match status" value="1"/>
</dbReference>
<keyword evidence="2 5" id="KW-0963">Cytoplasm</keyword>
<keyword evidence="8" id="KW-1185">Reference proteome</keyword>
<keyword evidence="7" id="KW-0689">Ribosomal protein</keyword>
<dbReference type="GO" id="GO:0005840">
    <property type="term" value="C:ribosome"/>
    <property type="evidence" value="ECO:0007669"/>
    <property type="project" value="UniProtKB-KW"/>
</dbReference>
<dbReference type="InterPro" id="IPR000182">
    <property type="entry name" value="GNAT_dom"/>
</dbReference>
<dbReference type="EC" id="2.3.1.266" evidence="5"/>
<keyword evidence="3" id="KW-0808">Transferase</keyword>
<dbReference type="InterPro" id="IPR006464">
    <property type="entry name" value="AcTrfase_RimI/Ard1"/>
</dbReference>
<dbReference type="InterPro" id="IPR050680">
    <property type="entry name" value="YpeA/RimI_acetyltransf"/>
</dbReference>
<accession>A0ABQ0QB71</accession>
<dbReference type="Pfam" id="PF00583">
    <property type="entry name" value="Acetyltransf_1"/>
    <property type="match status" value="1"/>
</dbReference>
<evidence type="ECO:0000259" key="6">
    <source>
        <dbReference type="PROSITE" id="PS51186"/>
    </source>
</evidence>
<organism evidence="7 8">
    <name type="scientific">Gluconobacter frateurii NRIC 0228</name>
    <dbReference type="NCBI Taxonomy" id="1307946"/>
    <lineage>
        <taxon>Bacteria</taxon>
        <taxon>Pseudomonadati</taxon>
        <taxon>Pseudomonadota</taxon>
        <taxon>Alphaproteobacteria</taxon>
        <taxon>Acetobacterales</taxon>
        <taxon>Acetobacteraceae</taxon>
        <taxon>Gluconobacter</taxon>
    </lineage>
</organism>
<dbReference type="PANTHER" id="PTHR43420">
    <property type="entry name" value="ACETYLTRANSFERASE"/>
    <property type="match status" value="1"/>
</dbReference>
<dbReference type="RefSeq" id="WP_099181903.1">
    <property type="nucleotide sequence ID" value="NZ_BAQW01000006.1"/>
</dbReference>
<evidence type="ECO:0000256" key="2">
    <source>
        <dbReference type="ARBA" id="ARBA00022490"/>
    </source>
</evidence>
<dbReference type="SUPFAM" id="SSF55729">
    <property type="entry name" value="Acyl-CoA N-acyltransferases (Nat)"/>
    <property type="match status" value="1"/>
</dbReference>
<evidence type="ECO:0000313" key="7">
    <source>
        <dbReference type="EMBL" id="GBR11717.1"/>
    </source>
</evidence>
<gene>
    <name evidence="7" type="ORF">AA0228_1464</name>
</gene>
<comment type="function">
    <text evidence="5">Acetylates the N-terminal alanine of ribosomal protein bS18.</text>
</comment>
<proteinExistence type="inferred from homology"/>
<dbReference type="Proteomes" id="UP001061070">
    <property type="component" value="Unassembled WGS sequence"/>
</dbReference>
<protein>
    <recommendedName>
        <fullName evidence="5">[Ribosomal protein bS18]-alanine N-acetyltransferase</fullName>
        <ecNumber evidence="5">2.3.1.266</ecNumber>
    </recommendedName>
</protein>
<dbReference type="EMBL" id="BAQW01000006">
    <property type="protein sequence ID" value="GBR11717.1"/>
    <property type="molecule type" value="Genomic_DNA"/>
</dbReference>
<keyword evidence="7" id="KW-0687">Ribonucleoprotein</keyword>
<evidence type="ECO:0000256" key="1">
    <source>
        <dbReference type="ARBA" id="ARBA00005395"/>
    </source>
</evidence>
<comment type="similarity">
    <text evidence="1 5">Belongs to the acetyltransferase family. RimI subfamily.</text>
</comment>
<evidence type="ECO:0000256" key="5">
    <source>
        <dbReference type="RuleBase" id="RU363094"/>
    </source>
</evidence>
<keyword evidence="4" id="KW-0012">Acyltransferase</keyword>
<sequence>MTNSKPGQTFQRLGVEGAPLLAALHAEAFQGGEIWDEASFASLLTVPGAEALVVSVDEQPAGFILTRTILDETEILTLAVRPRFQRLGLGRRLVEAVLPKGKIFLEVSVSNNAARSLYYACGFVQAGLRRGYYQDGSDAIVMISRI</sequence>
<evidence type="ECO:0000313" key="8">
    <source>
        <dbReference type="Proteomes" id="UP001061070"/>
    </source>
</evidence>
<feature type="domain" description="N-acetyltransferase" evidence="6">
    <location>
        <begin position="8"/>
        <end position="146"/>
    </location>
</feature>
<evidence type="ECO:0000256" key="4">
    <source>
        <dbReference type="ARBA" id="ARBA00023315"/>
    </source>
</evidence>
<dbReference type="PANTHER" id="PTHR43420:SF44">
    <property type="entry name" value="ACETYLTRANSFERASE YPEA"/>
    <property type="match status" value="1"/>
</dbReference>
<name>A0ABQ0QB71_9PROT</name>